<reference evidence="9 10" key="1">
    <citation type="submission" date="2016-11" db="EMBL/GenBank/DDBJ databases">
        <authorList>
            <person name="Jaros S."/>
            <person name="Januszkiewicz K."/>
            <person name="Wedrychowicz H."/>
        </authorList>
    </citation>
    <scope>NUCLEOTIDE SEQUENCE [LARGE SCALE GENOMIC DNA]</scope>
    <source>
        <strain evidence="9 10">DSM 10502</strain>
    </source>
</reference>
<dbReference type="GO" id="GO:1990424">
    <property type="term" value="F:protein arginine kinase activity"/>
    <property type="evidence" value="ECO:0007669"/>
    <property type="project" value="UniProtKB-EC"/>
</dbReference>
<dbReference type="PROSITE" id="PS00112">
    <property type="entry name" value="PHOSPHAGEN_KINASE"/>
    <property type="match status" value="1"/>
</dbReference>
<dbReference type="STRING" id="1123243.SAMN02745190_00635"/>
<feature type="domain" description="Phosphagen kinase C-terminal" evidence="8">
    <location>
        <begin position="24"/>
        <end position="255"/>
    </location>
</feature>
<keyword evidence="10" id="KW-1185">Reference proteome</keyword>
<organism evidence="9 10">
    <name type="scientific">Schwartzia succinivorans DSM 10502</name>
    <dbReference type="NCBI Taxonomy" id="1123243"/>
    <lineage>
        <taxon>Bacteria</taxon>
        <taxon>Bacillati</taxon>
        <taxon>Bacillota</taxon>
        <taxon>Negativicutes</taxon>
        <taxon>Selenomonadales</taxon>
        <taxon>Selenomonadaceae</taxon>
        <taxon>Schwartzia</taxon>
    </lineage>
</organism>
<dbReference type="GO" id="GO:0005524">
    <property type="term" value="F:ATP binding"/>
    <property type="evidence" value="ECO:0007669"/>
    <property type="project" value="UniProtKB-UniRule"/>
</dbReference>
<keyword evidence="3 5" id="KW-0418">Kinase</keyword>
<dbReference type="RefSeq" id="WP_072934755.1">
    <property type="nucleotide sequence ID" value="NZ_FQUG01000003.1"/>
</dbReference>
<dbReference type="SUPFAM" id="SSF55931">
    <property type="entry name" value="Glutamine synthetase/guanido kinase"/>
    <property type="match status" value="1"/>
</dbReference>
<keyword evidence="2 5" id="KW-0547">Nucleotide-binding</keyword>
<keyword evidence="1 5" id="KW-0808">Transferase</keyword>
<dbReference type="AlphaFoldDB" id="A0A1M4UFB1"/>
<dbReference type="Proteomes" id="UP000184404">
    <property type="component" value="Unassembled WGS sequence"/>
</dbReference>
<dbReference type="GO" id="GO:0005615">
    <property type="term" value="C:extracellular space"/>
    <property type="evidence" value="ECO:0007669"/>
    <property type="project" value="TreeGrafter"/>
</dbReference>
<dbReference type="CDD" id="cd07930">
    <property type="entry name" value="bacterial_phosphagen_kinase"/>
    <property type="match status" value="1"/>
</dbReference>
<accession>A0A1M4UFB1</accession>
<feature type="binding site" evidence="5 6">
    <location>
        <position position="126"/>
    </location>
    <ligand>
        <name>ATP</name>
        <dbReference type="ChEBI" id="CHEBI:30616"/>
    </ligand>
</feature>
<comment type="similarity">
    <text evidence="5 6 7">Belongs to the ATP:guanido phosphotransferase family.</text>
</comment>
<evidence type="ECO:0000256" key="5">
    <source>
        <dbReference type="HAMAP-Rule" id="MF_00602"/>
    </source>
</evidence>
<proteinExistence type="inferred from homology"/>
<dbReference type="EC" id="2.7.14.1" evidence="5"/>
<dbReference type="InterPro" id="IPR000749">
    <property type="entry name" value="ATP-guanido_PTrfase"/>
</dbReference>
<sequence>MAVNDLYRDYLLSWFGTEGEDSDVVLSSRVRLARNFESIPFPNRANQKQLAQVQSLMSSVFSDIETVCGQPFDVVGMEGITEVERNILAEKQLITTRMAKTPEYRSAYISEDRTVSILVNEEDHLRIQCMAPGLNVAGTFAAASKIDDAVEEKLNIAFDEKMGYLTSCPTNLGTGLRASVILHLPGLVYTRNMHNITNIAQQLGISVRGLYGEGSETVGNMFAVSNQLTLGFSEKSLIENLTSAVAEIVAHERRARKAFVAYSKTRLEDAVWRAYGILKYARSLGESEVLELISKVRMGVDMELLHGAPSELFSEILIASRPSYIRNLVGNDNLSDGELDRKRAEMVRRILAGG</sequence>
<dbReference type="PROSITE" id="PS51510">
    <property type="entry name" value="PHOSPHAGEN_KINASE_C"/>
    <property type="match status" value="1"/>
</dbReference>
<feature type="binding site" evidence="5 6">
    <location>
        <begin position="27"/>
        <end position="31"/>
    </location>
    <ligand>
        <name>ATP</name>
        <dbReference type="ChEBI" id="CHEBI:30616"/>
    </ligand>
</feature>
<evidence type="ECO:0000256" key="6">
    <source>
        <dbReference type="PROSITE-ProRule" id="PRU00843"/>
    </source>
</evidence>
<dbReference type="OrthoDB" id="9791353at2"/>
<dbReference type="InterPro" id="IPR014746">
    <property type="entry name" value="Gln_synth/guanido_kin_cat_dom"/>
</dbReference>
<dbReference type="EMBL" id="FQUG01000003">
    <property type="protein sequence ID" value="SHE55356.1"/>
    <property type="molecule type" value="Genomic_DNA"/>
</dbReference>
<dbReference type="NCBIfam" id="NF002194">
    <property type="entry name" value="PRK01059.1-4"/>
    <property type="match status" value="1"/>
</dbReference>
<dbReference type="InterPro" id="IPR023660">
    <property type="entry name" value="Arg_Kinase"/>
</dbReference>
<dbReference type="HAMAP" id="MF_00602">
    <property type="entry name" value="Prot_Arg_kinase"/>
    <property type="match status" value="1"/>
</dbReference>
<keyword evidence="4 5" id="KW-0067">ATP-binding</keyword>
<feature type="binding site" evidence="6">
    <location>
        <begin position="177"/>
        <end position="181"/>
    </location>
    <ligand>
        <name>ATP</name>
        <dbReference type="ChEBI" id="CHEBI:30616"/>
    </ligand>
</feature>
<evidence type="ECO:0000256" key="7">
    <source>
        <dbReference type="RuleBase" id="RU000505"/>
    </source>
</evidence>
<dbReference type="GO" id="GO:0046314">
    <property type="term" value="P:phosphocreatine biosynthetic process"/>
    <property type="evidence" value="ECO:0007669"/>
    <property type="project" value="InterPro"/>
</dbReference>
<evidence type="ECO:0000259" key="8">
    <source>
        <dbReference type="PROSITE" id="PS51510"/>
    </source>
</evidence>
<dbReference type="InterPro" id="IPR022414">
    <property type="entry name" value="ATP-guanido_PTrfase_cat"/>
</dbReference>
<feature type="binding site" evidence="5 6">
    <location>
        <begin position="208"/>
        <end position="213"/>
    </location>
    <ligand>
        <name>ATP</name>
        <dbReference type="ChEBI" id="CHEBI:30616"/>
    </ligand>
</feature>
<comment type="function">
    <text evidence="5">Catalyzes the specific phosphorylation of arginine residues in proteins.</text>
</comment>
<dbReference type="PANTHER" id="PTHR11547:SF38">
    <property type="entry name" value="ARGININE KINASE 1-RELATED"/>
    <property type="match status" value="1"/>
</dbReference>
<gene>
    <name evidence="5" type="primary">mcsB</name>
    <name evidence="9" type="ORF">SAMN02745190_00635</name>
</gene>
<dbReference type="PANTHER" id="PTHR11547">
    <property type="entry name" value="ARGININE OR CREATINE KINASE"/>
    <property type="match status" value="1"/>
</dbReference>
<evidence type="ECO:0000256" key="3">
    <source>
        <dbReference type="ARBA" id="ARBA00022777"/>
    </source>
</evidence>
<evidence type="ECO:0000256" key="1">
    <source>
        <dbReference type="ARBA" id="ARBA00022679"/>
    </source>
</evidence>
<name>A0A1M4UFB1_9FIRM</name>
<protein>
    <recommendedName>
        <fullName evidence="5">Protein-arginine kinase</fullName>
        <ecNumber evidence="5">2.7.14.1</ecNumber>
    </recommendedName>
</protein>
<dbReference type="Pfam" id="PF00217">
    <property type="entry name" value="ATP-gua_Ptrans"/>
    <property type="match status" value="1"/>
</dbReference>
<dbReference type="GO" id="GO:0004111">
    <property type="term" value="F:creatine kinase activity"/>
    <property type="evidence" value="ECO:0007669"/>
    <property type="project" value="InterPro"/>
</dbReference>
<comment type="catalytic activity">
    <reaction evidence="5">
        <text>L-arginyl-[protein] + ATP = N(omega)-phospho-L-arginyl-[protein] + ADP + H(+)</text>
        <dbReference type="Rhea" id="RHEA:43384"/>
        <dbReference type="Rhea" id="RHEA-COMP:10532"/>
        <dbReference type="Rhea" id="RHEA-COMP:10533"/>
        <dbReference type="ChEBI" id="CHEBI:15378"/>
        <dbReference type="ChEBI" id="CHEBI:29965"/>
        <dbReference type="ChEBI" id="CHEBI:30616"/>
        <dbReference type="ChEBI" id="CHEBI:83226"/>
        <dbReference type="ChEBI" id="CHEBI:456216"/>
        <dbReference type="EC" id="2.7.14.1"/>
    </reaction>
</comment>
<evidence type="ECO:0000256" key="4">
    <source>
        <dbReference type="ARBA" id="ARBA00022840"/>
    </source>
</evidence>
<evidence type="ECO:0000313" key="10">
    <source>
        <dbReference type="Proteomes" id="UP000184404"/>
    </source>
</evidence>
<evidence type="ECO:0000313" key="9">
    <source>
        <dbReference type="EMBL" id="SHE55356.1"/>
    </source>
</evidence>
<dbReference type="Gene3D" id="3.30.590.10">
    <property type="entry name" value="Glutamine synthetase/guanido kinase, catalytic domain"/>
    <property type="match status" value="1"/>
</dbReference>
<dbReference type="InterPro" id="IPR022415">
    <property type="entry name" value="ATP-guanido_PTrfase_AS"/>
</dbReference>
<comment type="caution">
    <text evidence="5 6">Lacks conserved residue(s) required for the propagation of feature annotation.</text>
</comment>
<evidence type="ECO:0000256" key="2">
    <source>
        <dbReference type="ARBA" id="ARBA00022741"/>
    </source>
</evidence>